<dbReference type="Pfam" id="PF03703">
    <property type="entry name" value="bPH_2"/>
    <property type="match status" value="1"/>
</dbReference>
<name>A0A0G1TPR7_UNCKA</name>
<reference evidence="2 3" key="1">
    <citation type="journal article" date="2015" name="Nature">
        <title>rRNA introns, odd ribosomes, and small enigmatic genomes across a large radiation of phyla.</title>
        <authorList>
            <person name="Brown C.T."/>
            <person name="Hug L.A."/>
            <person name="Thomas B.C."/>
            <person name="Sharon I."/>
            <person name="Castelle C.J."/>
            <person name="Singh A."/>
            <person name="Wilkins M.J."/>
            <person name="Williams K.H."/>
            <person name="Banfield J.F."/>
        </authorList>
    </citation>
    <scope>NUCLEOTIDE SEQUENCE [LARGE SCALE GENOMIC DNA]</scope>
</reference>
<dbReference type="Proteomes" id="UP000034684">
    <property type="component" value="Unassembled WGS sequence"/>
</dbReference>
<feature type="domain" description="YdbS-like PH" evidence="1">
    <location>
        <begin position="24"/>
        <end position="89"/>
    </location>
</feature>
<evidence type="ECO:0000313" key="3">
    <source>
        <dbReference type="Proteomes" id="UP000034684"/>
    </source>
</evidence>
<dbReference type="InterPro" id="IPR005182">
    <property type="entry name" value="YdbS-like_PH"/>
</dbReference>
<sequence length="100" mass="11223">MLGLYGFLVTAGYMVPKMSWHPKKYIITPKALTVISAALRTTQRSYQMRGITSMQTDQNAIGKRLGYGTVRIIFMGGGFVEIQNIPSPEVYMQQISDMLD</sequence>
<protein>
    <recommendedName>
        <fullName evidence="1">YdbS-like PH domain-containing protein</fullName>
    </recommendedName>
</protein>
<evidence type="ECO:0000313" key="2">
    <source>
        <dbReference type="EMBL" id="KKU56118.1"/>
    </source>
</evidence>
<dbReference type="PATRIC" id="fig|1619117.3.peg.519"/>
<dbReference type="AlphaFoldDB" id="A0A0G1TPR7"/>
<comment type="caution">
    <text evidence="2">The sequence shown here is derived from an EMBL/GenBank/DDBJ whole genome shotgun (WGS) entry which is preliminary data.</text>
</comment>
<evidence type="ECO:0000259" key="1">
    <source>
        <dbReference type="Pfam" id="PF03703"/>
    </source>
</evidence>
<dbReference type="EMBL" id="LCNN01000036">
    <property type="protein sequence ID" value="KKU56118.1"/>
    <property type="molecule type" value="Genomic_DNA"/>
</dbReference>
<proteinExistence type="predicted"/>
<gene>
    <name evidence="2" type="ORF">UX79_C0036G0004</name>
</gene>
<organism evidence="2 3">
    <name type="scientific">candidate division WWE3 bacterium GW2011_GWB1_47_11</name>
    <dbReference type="NCBI Taxonomy" id="1619117"/>
    <lineage>
        <taxon>Bacteria</taxon>
        <taxon>Katanobacteria</taxon>
    </lineage>
</organism>
<accession>A0A0G1TPR7</accession>